<dbReference type="STRING" id="926550.CLDAP_40750"/>
<keyword evidence="3" id="KW-1185">Reference proteome</keyword>
<dbReference type="EMBL" id="AP012337">
    <property type="protein sequence ID" value="BAM02115.1"/>
    <property type="molecule type" value="Genomic_DNA"/>
</dbReference>
<reference evidence="2" key="1">
    <citation type="submission" date="2012-02" db="EMBL/GenBank/DDBJ databases">
        <title>Complete genome sequence of Caldilinea aerophila DSM 14535 (= NBRC 102666).</title>
        <authorList>
            <person name="Oguchi A."/>
            <person name="Hosoyama A."/>
            <person name="Sekine M."/>
            <person name="Fukai R."/>
            <person name="Kato Y."/>
            <person name="Nakamura S."/>
            <person name="Hanada S."/>
            <person name="Yamazaki S."/>
            <person name="Fujita N."/>
        </authorList>
    </citation>
    <scope>NUCLEOTIDE SEQUENCE [LARGE SCALE GENOMIC DNA]</scope>
    <source>
        <strain evidence="2">DSM 14535</strain>
    </source>
</reference>
<dbReference type="Proteomes" id="UP000007880">
    <property type="component" value="Chromosome"/>
</dbReference>
<name>I0IA27_CALAS</name>
<evidence type="ECO:0000313" key="3">
    <source>
        <dbReference type="Proteomes" id="UP000007880"/>
    </source>
</evidence>
<evidence type="ECO:0000313" key="2">
    <source>
        <dbReference type="EMBL" id="BAM02115.1"/>
    </source>
</evidence>
<feature type="region of interest" description="Disordered" evidence="1">
    <location>
        <begin position="31"/>
        <end position="63"/>
    </location>
</feature>
<dbReference type="HOGENOM" id="CLU_865167_0_0_0"/>
<sequence>MSDFFTRLIQAAYEPGAMMRPRPVAHFEQLPPALPFEPEPPGASTEGEIRPAGQPPKGPPAASQLHFFPEVDVRTIQEGEAAQEGRFTVQTTARAPVARAPIDRVRVVKITPAFSERAEETAPPVEGQIKGQKLSESASIAPRQPSLHAVPPMVSAPLAQYARNRLHTDAPDFRDDEVSTPATKASPFPSLFASPTKKSSPLSVQGSLDAPAHTTRSDIDEPNRPIALRSHVLHSQRRGSESQAGAAAPASFVGAPPPQEPSQQAGPVIRVTIGRIVVKAEVASTSKNARPQQVQSSRPALSLTDYLNARDRLNARNGGGA</sequence>
<dbReference type="KEGG" id="cap:CLDAP_40750"/>
<accession>I0IA27</accession>
<feature type="region of interest" description="Disordered" evidence="1">
    <location>
        <begin position="283"/>
        <end position="305"/>
    </location>
</feature>
<dbReference type="RefSeq" id="WP_014435335.1">
    <property type="nucleotide sequence ID" value="NC_017079.1"/>
</dbReference>
<feature type="compositionally biased region" description="Polar residues" evidence="1">
    <location>
        <begin position="283"/>
        <end position="299"/>
    </location>
</feature>
<proteinExistence type="predicted"/>
<feature type="compositionally biased region" description="Polar residues" evidence="1">
    <location>
        <begin position="196"/>
        <end position="206"/>
    </location>
</feature>
<evidence type="ECO:0000256" key="1">
    <source>
        <dbReference type="SAM" id="MobiDB-lite"/>
    </source>
</evidence>
<protein>
    <submittedName>
        <fullName evidence="2">Uncharacterized protein</fullName>
    </submittedName>
</protein>
<organism evidence="2 3">
    <name type="scientific">Caldilinea aerophila (strain DSM 14535 / JCM 11387 / NBRC 104270 / STL-6-O1)</name>
    <dbReference type="NCBI Taxonomy" id="926550"/>
    <lineage>
        <taxon>Bacteria</taxon>
        <taxon>Bacillati</taxon>
        <taxon>Chloroflexota</taxon>
        <taxon>Caldilineae</taxon>
        <taxon>Caldilineales</taxon>
        <taxon>Caldilineaceae</taxon>
        <taxon>Caldilinea</taxon>
    </lineage>
</organism>
<feature type="compositionally biased region" description="Low complexity" evidence="1">
    <location>
        <begin position="241"/>
        <end position="254"/>
    </location>
</feature>
<feature type="compositionally biased region" description="Pro residues" evidence="1">
    <location>
        <begin position="32"/>
        <end position="41"/>
    </location>
</feature>
<dbReference type="AlphaFoldDB" id="I0IA27"/>
<feature type="region of interest" description="Disordered" evidence="1">
    <location>
        <begin position="171"/>
        <end position="265"/>
    </location>
</feature>
<gene>
    <name evidence="2" type="ordered locus">CLDAP_40750</name>
</gene>